<dbReference type="RefSeq" id="XP_009536886.1">
    <property type="nucleotide sequence ID" value="XM_009538591.1"/>
</dbReference>
<accession>G5A9P0</accession>
<feature type="non-terminal residue" evidence="1">
    <location>
        <position position="1"/>
    </location>
</feature>
<organism evidence="1 2">
    <name type="scientific">Phytophthora sojae (strain P6497)</name>
    <name type="common">Soybean stem and root rot agent</name>
    <name type="synonym">Phytophthora megasperma f. sp. glycines</name>
    <dbReference type="NCBI Taxonomy" id="1094619"/>
    <lineage>
        <taxon>Eukaryota</taxon>
        <taxon>Sar</taxon>
        <taxon>Stramenopiles</taxon>
        <taxon>Oomycota</taxon>
        <taxon>Peronosporomycetes</taxon>
        <taxon>Peronosporales</taxon>
        <taxon>Peronosporaceae</taxon>
        <taxon>Phytophthora</taxon>
    </lineage>
</organism>
<protein>
    <submittedName>
        <fullName evidence="1">Uncharacterized protein</fullName>
    </submittedName>
</protein>
<dbReference type="KEGG" id="psoj:PHYSODRAFT_527987"/>
<evidence type="ECO:0000313" key="2">
    <source>
        <dbReference type="Proteomes" id="UP000002640"/>
    </source>
</evidence>
<reference evidence="1 2" key="1">
    <citation type="journal article" date="2006" name="Science">
        <title>Phytophthora genome sequences uncover evolutionary origins and mechanisms of pathogenesis.</title>
        <authorList>
            <person name="Tyler B.M."/>
            <person name="Tripathy S."/>
            <person name="Zhang X."/>
            <person name="Dehal P."/>
            <person name="Jiang R.H."/>
            <person name="Aerts A."/>
            <person name="Arredondo F.D."/>
            <person name="Baxter L."/>
            <person name="Bensasson D."/>
            <person name="Beynon J.L."/>
            <person name="Chapman J."/>
            <person name="Damasceno C.M."/>
            <person name="Dorrance A.E."/>
            <person name="Dou D."/>
            <person name="Dickerman A.W."/>
            <person name="Dubchak I.L."/>
            <person name="Garbelotto M."/>
            <person name="Gijzen M."/>
            <person name="Gordon S.G."/>
            <person name="Govers F."/>
            <person name="Grunwald N.J."/>
            <person name="Huang W."/>
            <person name="Ivors K.L."/>
            <person name="Jones R.W."/>
            <person name="Kamoun S."/>
            <person name="Krampis K."/>
            <person name="Lamour K.H."/>
            <person name="Lee M.K."/>
            <person name="McDonald W.H."/>
            <person name="Medina M."/>
            <person name="Meijer H.J."/>
            <person name="Nordberg E.K."/>
            <person name="Maclean D.J."/>
            <person name="Ospina-Giraldo M.D."/>
            <person name="Morris P.F."/>
            <person name="Phuntumart V."/>
            <person name="Putnam N.H."/>
            <person name="Rash S."/>
            <person name="Rose J.K."/>
            <person name="Sakihama Y."/>
            <person name="Salamov A.A."/>
            <person name="Savidor A."/>
            <person name="Scheuring C.F."/>
            <person name="Smith B.M."/>
            <person name="Sobral B.W."/>
            <person name="Terry A."/>
            <person name="Torto-Alalibo T.A."/>
            <person name="Win J."/>
            <person name="Xu Z."/>
            <person name="Zhang H."/>
            <person name="Grigoriev I.V."/>
            <person name="Rokhsar D.S."/>
            <person name="Boore J.L."/>
        </authorList>
    </citation>
    <scope>NUCLEOTIDE SEQUENCE [LARGE SCALE GENOMIC DNA]</scope>
    <source>
        <strain evidence="1 2">P6497</strain>
    </source>
</reference>
<dbReference type="AlphaFoldDB" id="G5A9P0"/>
<sequence>IWEVKIKVRKKSERGIKKTKGVNYLYECRWRTSYFEPFKKTKTWPLLLSVTIRFWE</sequence>
<dbReference type="GeneID" id="20661195"/>
<proteinExistence type="predicted"/>
<gene>
    <name evidence="1" type="ORF">PHYSODRAFT_527987</name>
</gene>
<dbReference type="Proteomes" id="UP000002640">
    <property type="component" value="Unassembled WGS sequence"/>
</dbReference>
<dbReference type="InParanoid" id="G5A9P0"/>
<name>G5A9P0_PHYSP</name>
<evidence type="ECO:0000313" key="1">
    <source>
        <dbReference type="EMBL" id="EGZ07320.1"/>
    </source>
</evidence>
<keyword evidence="2" id="KW-1185">Reference proteome</keyword>
<dbReference type="EMBL" id="JH159162">
    <property type="protein sequence ID" value="EGZ07320.1"/>
    <property type="molecule type" value="Genomic_DNA"/>
</dbReference>